<evidence type="ECO:0000313" key="2">
    <source>
        <dbReference type="Proteomes" id="UP000031623"/>
    </source>
</evidence>
<accession>A0A090AJ51</accession>
<dbReference type="EMBL" id="AP014633">
    <property type="protein sequence ID" value="BAP57444.1"/>
    <property type="molecule type" value="Genomic_DNA"/>
</dbReference>
<dbReference type="InterPro" id="IPR007711">
    <property type="entry name" value="HigB-1"/>
</dbReference>
<evidence type="ECO:0000313" key="1">
    <source>
        <dbReference type="EMBL" id="BAP57444.1"/>
    </source>
</evidence>
<keyword evidence="2" id="KW-1185">Reference proteome</keyword>
<protein>
    <submittedName>
        <fullName evidence="1">Excinuclease ABC subunit A</fullName>
    </submittedName>
</protein>
<dbReference type="PANTHER" id="PTHR40266">
    <property type="entry name" value="TOXIN HIGB-1"/>
    <property type="match status" value="1"/>
</dbReference>
<dbReference type="KEGG" id="tig:THII_3147"/>
<dbReference type="Gene3D" id="3.30.2310.20">
    <property type="entry name" value="RelE-like"/>
    <property type="match status" value="1"/>
</dbReference>
<organism evidence="1 2">
    <name type="scientific">Thioploca ingrica</name>
    <dbReference type="NCBI Taxonomy" id="40754"/>
    <lineage>
        <taxon>Bacteria</taxon>
        <taxon>Pseudomonadati</taxon>
        <taxon>Pseudomonadota</taxon>
        <taxon>Gammaproteobacteria</taxon>
        <taxon>Thiotrichales</taxon>
        <taxon>Thiotrichaceae</taxon>
        <taxon>Thioploca</taxon>
    </lineage>
</organism>
<dbReference type="Pfam" id="PF05015">
    <property type="entry name" value="HigB-like_toxin"/>
    <property type="match status" value="1"/>
</dbReference>
<dbReference type="InterPro" id="IPR035093">
    <property type="entry name" value="RelE/ParE_toxin_dom_sf"/>
</dbReference>
<dbReference type="Proteomes" id="UP000031623">
    <property type="component" value="Chromosome"/>
</dbReference>
<dbReference type="HOGENOM" id="CLU_155111_1_1_6"/>
<dbReference type="OrthoDB" id="9801102at2"/>
<sequence>MIKTFKDTKTKNLFQGRRVKRFVNIETVAMRKLAMLNRAEQIDDLRIPPGNQLEALKGNRAGHYSIRINDQFRVCFRFENGDAFEVEIVDYH</sequence>
<proteinExistence type="predicted"/>
<dbReference type="PANTHER" id="PTHR40266:SF2">
    <property type="entry name" value="TOXIN HIGB-1"/>
    <property type="match status" value="1"/>
</dbReference>
<dbReference type="STRING" id="40754.THII_3147"/>
<name>A0A090AJ51_9GAMM</name>
<dbReference type="SUPFAM" id="SSF143011">
    <property type="entry name" value="RelE-like"/>
    <property type="match status" value="1"/>
</dbReference>
<dbReference type="AlphaFoldDB" id="A0A090AJ51"/>
<gene>
    <name evidence="1" type="ORF">THII_3147</name>
</gene>
<reference evidence="1 2" key="1">
    <citation type="journal article" date="2014" name="ISME J.">
        <title>Ecophysiology of Thioploca ingrica as revealed by the complete genome sequence supplemented with proteomic evidence.</title>
        <authorList>
            <person name="Kojima H."/>
            <person name="Ogura Y."/>
            <person name="Yamamoto N."/>
            <person name="Togashi T."/>
            <person name="Mori H."/>
            <person name="Watanabe T."/>
            <person name="Nemoto F."/>
            <person name="Kurokawa K."/>
            <person name="Hayashi T."/>
            <person name="Fukui M."/>
        </authorList>
    </citation>
    <scope>NUCLEOTIDE SEQUENCE [LARGE SCALE GENOMIC DNA]</scope>
</reference>